<accession>A0A3R9NT32</accession>
<feature type="transmembrane region" description="Helical" evidence="1">
    <location>
        <begin position="83"/>
        <end position="104"/>
    </location>
</feature>
<dbReference type="InterPro" id="IPR005325">
    <property type="entry name" value="DUF308_memb"/>
</dbReference>
<dbReference type="GO" id="GO:0005886">
    <property type="term" value="C:plasma membrane"/>
    <property type="evidence" value="ECO:0007669"/>
    <property type="project" value="TreeGrafter"/>
</dbReference>
<reference evidence="2 3" key="1">
    <citation type="submission" date="2018-12" db="EMBL/GenBank/DDBJ databases">
        <title>Sequencing of bacterial isolates from soil warming experiment in Harvard Forest, Massachusetts, USA.</title>
        <authorList>
            <person name="Deangelis K."/>
        </authorList>
    </citation>
    <scope>NUCLEOTIDE SEQUENCE [LARGE SCALE GENOMIC DNA]</scope>
    <source>
        <strain evidence="2 3">EB153</strain>
    </source>
</reference>
<dbReference type="InterPro" id="IPR052712">
    <property type="entry name" value="Acid_resist_chaperone_HdeD"/>
</dbReference>
<dbReference type="PANTHER" id="PTHR34989">
    <property type="entry name" value="PROTEIN HDED"/>
    <property type="match status" value="1"/>
</dbReference>
<organism evidence="2 3">
    <name type="scientific">Edaphobacter aggregans</name>
    <dbReference type="NCBI Taxonomy" id="570835"/>
    <lineage>
        <taxon>Bacteria</taxon>
        <taxon>Pseudomonadati</taxon>
        <taxon>Acidobacteriota</taxon>
        <taxon>Terriglobia</taxon>
        <taxon>Terriglobales</taxon>
        <taxon>Acidobacteriaceae</taxon>
        <taxon>Edaphobacter</taxon>
    </lineage>
</organism>
<feature type="transmembrane region" description="Helical" evidence="1">
    <location>
        <begin position="197"/>
        <end position="217"/>
    </location>
</feature>
<keyword evidence="3" id="KW-1185">Reference proteome</keyword>
<dbReference type="PANTHER" id="PTHR34989:SF1">
    <property type="entry name" value="PROTEIN HDED"/>
    <property type="match status" value="1"/>
</dbReference>
<keyword evidence="1" id="KW-0472">Membrane</keyword>
<keyword evidence="1" id="KW-0812">Transmembrane</keyword>
<dbReference type="AlphaFoldDB" id="A0A3R9NT32"/>
<feature type="transmembrane region" description="Helical" evidence="1">
    <location>
        <begin position="223"/>
        <end position="243"/>
    </location>
</feature>
<comment type="caution">
    <text evidence="2">The sequence shown here is derived from an EMBL/GenBank/DDBJ whole genome shotgun (WGS) entry which is preliminary data.</text>
</comment>
<name>A0A3R9NT32_9BACT</name>
<gene>
    <name evidence="2" type="ORF">EDE15_1630</name>
</gene>
<evidence type="ECO:0000313" key="2">
    <source>
        <dbReference type="EMBL" id="RSL16121.1"/>
    </source>
</evidence>
<protein>
    <submittedName>
        <fullName evidence="2">Uncharacterized membrane protein HdeD (DUF308 family)</fullName>
    </submittedName>
</protein>
<keyword evidence="1" id="KW-1133">Transmembrane helix</keyword>
<feature type="transmembrane region" description="Helical" evidence="1">
    <location>
        <begin position="139"/>
        <end position="159"/>
    </location>
</feature>
<dbReference type="Proteomes" id="UP000269669">
    <property type="component" value="Unassembled WGS sequence"/>
</dbReference>
<sequence length="255" mass="28222">MLIFTEAKPNRTTPDNPSSRICNKTLKTSNIHAANVPQDHPTIRGNPSVTILPHLRAPHIYIFWRTNLMSSAPTPLHEVTGKAINWSIALSVLLILAGLFAIFIPHIAGIGITLFLGYAMFLFGIIHIVFAFKTHTKGSVLWEILVGLAYIFAGAYLFWHPLLGLLSLTLLLAVYLVIAGIVELVHAFKVRPREGSTWLVIDGLVTLLLAFMIWRSWPYSSVWAIGTLIGVSMLFSGFSRLMLALSAKKLVNRLA</sequence>
<dbReference type="Pfam" id="PF03729">
    <property type="entry name" value="DUF308"/>
    <property type="match status" value="2"/>
</dbReference>
<feature type="transmembrane region" description="Helical" evidence="1">
    <location>
        <begin position="165"/>
        <end position="185"/>
    </location>
</feature>
<evidence type="ECO:0000256" key="1">
    <source>
        <dbReference type="SAM" id="Phobius"/>
    </source>
</evidence>
<proteinExistence type="predicted"/>
<feature type="transmembrane region" description="Helical" evidence="1">
    <location>
        <begin position="110"/>
        <end position="132"/>
    </location>
</feature>
<dbReference type="EMBL" id="RSDW01000001">
    <property type="protein sequence ID" value="RSL16121.1"/>
    <property type="molecule type" value="Genomic_DNA"/>
</dbReference>
<evidence type="ECO:0000313" key="3">
    <source>
        <dbReference type="Proteomes" id="UP000269669"/>
    </source>
</evidence>